<dbReference type="Proteomes" id="UP000198304">
    <property type="component" value="Unassembled WGS sequence"/>
</dbReference>
<keyword evidence="2" id="KW-1185">Reference proteome</keyword>
<reference evidence="1 2" key="1">
    <citation type="submission" date="2017-06" db="EMBL/GenBank/DDBJ databases">
        <authorList>
            <person name="Kim H.J."/>
            <person name="Triplett B.A."/>
        </authorList>
    </citation>
    <scope>NUCLEOTIDE SEQUENCE [LARGE SCALE GENOMIC DNA]</scope>
    <source>
        <strain evidence="1 2">SCA</strain>
    </source>
</reference>
<accession>A0A239CSA9</accession>
<evidence type="ECO:0000313" key="2">
    <source>
        <dbReference type="Proteomes" id="UP000198304"/>
    </source>
</evidence>
<dbReference type="EMBL" id="FZOJ01000006">
    <property type="protein sequence ID" value="SNS23136.1"/>
    <property type="molecule type" value="Genomic_DNA"/>
</dbReference>
<organism evidence="1 2">
    <name type="scientific">Anaerovirgula multivorans</name>
    <dbReference type="NCBI Taxonomy" id="312168"/>
    <lineage>
        <taxon>Bacteria</taxon>
        <taxon>Bacillati</taxon>
        <taxon>Bacillota</taxon>
        <taxon>Clostridia</taxon>
        <taxon>Peptostreptococcales</taxon>
        <taxon>Natronincolaceae</taxon>
        <taxon>Anaerovirgula</taxon>
    </lineage>
</organism>
<proteinExistence type="predicted"/>
<name>A0A239CSA9_9FIRM</name>
<gene>
    <name evidence="1" type="ORF">SAMN05446037_1006132</name>
</gene>
<evidence type="ECO:0000313" key="1">
    <source>
        <dbReference type="EMBL" id="SNS23136.1"/>
    </source>
</evidence>
<dbReference type="AlphaFoldDB" id="A0A239CSA9"/>
<protein>
    <submittedName>
        <fullName evidence="1">Uncharacterized protein</fullName>
    </submittedName>
</protein>
<sequence>MIIEVKNVLNSHTGMLGELVLVSYVYRDKGSVPLNQGLVVFHRGEFIKSFVLTPDEVTNIIEHGQTVVKDIGYILSFTSTNLQLFELCGYGGAGAIHETNFKVRRTKEWVFEIMQPLDYFKLDLSAETYGYKGIQLAVITALQNPIESENMIRCDLPNSGYALIFDYTLGGDSVG</sequence>